<proteinExistence type="predicted"/>
<gene>
    <name evidence="1" type="ORF">C7S10_03560</name>
</gene>
<dbReference type="Proteomes" id="UP000244867">
    <property type="component" value="Unassembled WGS sequence"/>
</dbReference>
<evidence type="ECO:0000313" key="1">
    <source>
        <dbReference type="EMBL" id="PUA82802.1"/>
    </source>
</evidence>
<keyword evidence="2" id="KW-1185">Reference proteome</keyword>
<dbReference type="RefSeq" id="WP_108342987.1">
    <property type="nucleotide sequence ID" value="NZ_PYXZ01000001.1"/>
</dbReference>
<protein>
    <submittedName>
        <fullName evidence="1">Uncharacterized protein</fullName>
    </submittedName>
</protein>
<name>A0A2R7Z2I6_9ACTN</name>
<accession>A0A2R7Z2I6</accession>
<organism evidence="1 2">
    <name type="scientific">Nocardioides currus</name>
    <dbReference type="NCBI Taxonomy" id="2133958"/>
    <lineage>
        <taxon>Bacteria</taxon>
        <taxon>Bacillati</taxon>
        <taxon>Actinomycetota</taxon>
        <taxon>Actinomycetes</taxon>
        <taxon>Propionibacteriales</taxon>
        <taxon>Nocardioidaceae</taxon>
        <taxon>Nocardioides</taxon>
    </lineage>
</organism>
<dbReference type="OrthoDB" id="4481150at2"/>
<sequence>MKIEIDLGRRSVEVLDPEDFTDLRAQATAAAPVPAEVDLVLRAAGAGRADDTHAHLSLAWLEGAADVHSRGTGDSFARMIAFATEHGWVDPAASTVRAHLVWSPPVG</sequence>
<evidence type="ECO:0000313" key="2">
    <source>
        <dbReference type="Proteomes" id="UP000244867"/>
    </source>
</evidence>
<dbReference type="EMBL" id="PYXZ01000001">
    <property type="protein sequence ID" value="PUA82802.1"/>
    <property type="molecule type" value="Genomic_DNA"/>
</dbReference>
<reference evidence="1 2" key="1">
    <citation type="submission" date="2018-03" db="EMBL/GenBank/DDBJ databases">
        <authorList>
            <person name="Keele B.F."/>
        </authorList>
    </citation>
    <scope>NUCLEOTIDE SEQUENCE [LARGE SCALE GENOMIC DNA]</scope>
    <source>
        <strain evidence="1 2">IB-3</strain>
    </source>
</reference>
<dbReference type="AlphaFoldDB" id="A0A2R7Z2I6"/>
<comment type="caution">
    <text evidence="1">The sequence shown here is derived from an EMBL/GenBank/DDBJ whole genome shotgun (WGS) entry which is preliminary data.</text>
</comment>